<comment type="caution">
    <text evidence="1">The sequence shown here is derived from an EMBL/GenBank/DDBJ whole genome shotgun (WGS) entry which is preliminary data.</text>
</comment>
<sequence length="101" mass="10435">MASVAPPEVQGTLGHNVTSKSYLDILSPLPNSELGLGCLAEAPADETLPDIVSRSGSGSCKTAILRWRSSQPSGLQSCGEVDGSYEGGDELLALSESRMAL</sequence>
<evidence type="ECO:0000313" key="2">
    <source>
        <dbReference type="Proteomes" id="UP001151760"/>
    </source>
</evidence>
<gene>
    <name evidence="1" type="ORF">Tco_1054850</name>
</gene>
<proteinExistence type="predicted"/>
<dbReference type="EMBL" id="BQNB010018999">
    <property type="protein sequence ID" value="GJT80508.1"/>
    <property type="molecule type" value="Genomic_DNA"/>
</dbReference>
<dbReference type="Proteomes" id="UP001151760">
    <property type="component" value="Unassembled WGS sequence"/>
</dbReference>
<reference evidence="1" key="1">
    <citation type="journal article" date="2022" name="Int. J. Mol. Sci.">
        <title>Draft Genome of Tanacetum Coccineum: Genomic Comparison of Closely Related Tanacetum-Family Plants.</title>
        <authorList>
            <person name="Yamashiro T."/>
            <person name="Shiraishi A."/>
            <person name="Nakayama K."/>
            <person name="Satake H."/>
        </authorList>
    </citation>
    <scope>NUCLEOTIDE SEQUENCE</scope>
</reference>
<organism evidence="1 2">
    <name type="scientific">Tanacetum coccineum</name>
    <dbReference type="NCBI Taxonomy" id="301880"/>
    <lineage>
        <taxon>Eukaryota</taxon>
        <taxon>Viridiplantae</taxon>
        <taxon>Streptophyta</taxon>
        <taxon>Embryophyta</taxon>
        <taxon>Tracheophyta</taxon>
        <taxon>Spermatophyta</taxon>
        <taxon>Magnoliopsida</taxon>
        <taxon>eudicotyledons</taxon>
        <taxon>Gunneridae</taxon>
        <taxon>Pentapetalae</taxon>
        <taxon>asterids</taxon>
        <taxon>campanulids</taxon>
        <taxon>Asterales</taxon>
        <taxon>Asteraceae</taxon>
        <taxon>Asteroideae</taxon>
        <taxon>Anthemideae</taxon>
        <taxon>Anthemidinae</taxon>
        <taxon>Tanacetum</taxon>
    </lineage>
</organism>
<reference evidence="1" key="2">
    <citation type="submission" date="2022-01" db="EMBL/GenBank/DDBJ databases">
        <authorList>
            <person name="Yamashiro T."/>
            <person name="Shiraishi A."/>
            <person name="Satake H."/>
            <person name="Nakayama K."/>
        </authorList>
    </citation>
    <scope>NUCLEOTIDE SEQUENCE</scope>
</reference>
<name>A0ABQ5GXZ3_9ASTR</name>
<evidence type="ECO:0000313" key="1">
    <source>
        <dbReference type="EMBL" id="GJT80508.1"/>
    </source>
</evidence>
<accession>A0ABQ5GXZ3</accession>
<keyword evidence="2" id="KW-1185">Reference proteome</keyword>
<protein>
    <submittedName>
        <fullName evidence="1">Uncharacterized protein</fullName>
    </submittedName>
</protein>